<dbReference type="OrthoDB" id="6513042at2759"/>
<evidence type="ECO:0000259" key="6">
    <source>
        <dbReference type="Pfam" id="PF13086"/>
    </source>
</evidence>
<dbReference type="Proteomes" id="UP000078544">
    <property type="component" value="Unassembled WGS sequence"/>
</dbReference>
<evidence type="ECO:0000256" key="2">
    <source>
        <dbReference type="ARBA" id="ARBA00022741"/>
    </source>
</evidence>
<evidence type="ECO:0000256" key="5">
    <source>
        <dbReference type="ARBA" id="ARBA00022840"/>
    </source>
</evidence>
<dbReference type="GO" id="GO:0016787">
    <property type="term" value="F:hydrolase activity"/>
    <property type="evidence" value="ECO:0007669"/>
    <property type="project" value="UniProtKB-KW"/>
</dbReference>
<dbReference type="STRING" id="1081109.A0A167XTY0"/>
<sequence>MTVKELDELLHHFPETKLVPLHTFPVPAQFSWRHEQGTIIEMHNEEHALRSLNEKAQAFQAWVVAPIPNTTTAFHRSWLLLIKPPDYLDTKIFPNTTDRFHLDVLTVVQHDNAKYSLAHLPASRIPNPFESVERIPDARVAKFASFKVDVPRAWKNPEGEHAEIDLMDKLRMSQSWSSAHEIELHEKEHHLVTIEWDVHSATFEAELAALRFFTEEKRIDERRPTQKAERAFQMIQNFHSSSKDYYDLSKYIPQLRDPAKPSYKVPPTIIQKFLSFNQDQVRAFQGLQRIPNGVYFVNGCPGSGKTEWNLILAAIVQARNVQYCQRKFKRILFLVDINKTVDDAAKRYYSLCKEAGMNLRIVRMHGWPLEMRQSSKLHSIQREGKGSPTDTLIPDFTSRFLTVAGLSKQIPHSSTSDMVPTLDEASWQFYEKNKSESFPVLQVLLKKMEAGDVLTTDDWKRLRRHVSGLYRAVLARTDFIATTPVAACGRFSRFFRPDIVFMDEAAHARELTTLIPLAYFSPKAWIFTGDAKQTQPFVKDIHKKGAPDGIKFNPFSAQLRLSTIARADHANAMNSQLLINRRAHGNLHRLPSALFYDGKMTSSHASSDMYPDCVSHLRDYLQRVGHGRHVDENRVIVDLLLSKEERLQDSFWNPFHHEWVLEQVSCLLRDPKFSGLQGSNEAGTIMIATPYSAAFKQYKAAINLWPDKWHRRVQVLTVDRAQGNESDVVFLDLVRTESPGFMVDPRRLNVAITRARQAEIIMMRPAMAHTRTGGRSEFLSRLWEDTKARNRVITLSMT</sequence>
<dbReference type="InterPro" id="IPR041679">
    <property type="entry name" value="DNA2/NAM7-like_C"/>
</dbReference>
<name>A0A167XTY0_9HYPO</name>
<dbReference type="AlphaFoldDB" id="A0A167XTY0"/>
<keyword evidence="4" id="KW-0347">Helicase</keyword>
<dbReference type="EMBL" id="AZGY01000021">
    <property type="protein sequence ID" value="KZZ90462.1"/>
    <property type="molecule type" value="Genomic_DNA"/>
</dbReference>
<accession>A0A167XTY0</accession>
<dbReference type="InterPro" id="IPR041677">
    <property type="entry name" value="DNA2/NAM7_AAA_11"/>
</dbReference>
<evidence type="ECO:0000313" key="9">
    <source>
        <dbReference type="Proteomes" id="UP000078544"/>
    </source>
</evidence>
<feature type="domain" description="DNA2/NAM7 helicase-like C-terminal" evidence="7">
    <location>
        <begin position="564"/>
        <end position="762"/>
    </location>
</feature>
<evidence type="ECO:0000256" key="1">
    <source>
        <dbReference type="ARBA" id="ARBA00007913"/>
    </source>
</evidence>
<dbReference type="InterPro" id="IPR027417">
    <property type="entry name" value="P-loop_NTPase"/>
</dbReference>
<proteinExistence type="inferred from homology"/>
<keyword evidence="3" id="KW-0378">Hydrolase</keyword>
<dbReference type="GO" id="GO:0043139">
    <property type="term" value="F:5'-3' DNA helicase activity"/>
    <property type="evidence" value="ECO:0007669"/>
    <property type="project" value="TreeGrafter"/>
</dbReference>
<comment type="similarity">
    <text evidence="1">Belongs to the DNA2/NAM7 helicase family.</text>
</comment>
<keyword evidence="2" id="KW-0547">Nucleotide-binding</keyword>
<dbReference type="Pfam" id="PF13086">
    <property type="entry name" value="AAA_11"/>
    <property type="match status" value="1"/>
</dbReference>
<dbReference type="InterPro" id="IPR050534">
    <property type="entry name" value="Coronavir_polyprotein_1ab"/>
</dbReference>
<dbReference type="PANTHER" id="PTHR43788:SF8">
    <property type="entry name" value="DNA-BINDING PROTEIN SMUBP-2"/>
    <property type="match status" value="1"/>
</dbReference>
<keyword evidence="5" id="KW-0067">ATP-binding</keyword>
<organism evidence="8 9">
    <name type="scientific">Moelleriella libera RCEF 2490</name>
    <dbReference type="NCBI Taxonomy" id="1081109"/>
    <lineage>
        <taxon>Eukaryota</taxon>
        <taxon>Fungi</taxon>
        <taxon>Dikarya</taxon>
        <taxon>Ascomycota</taxon>
        <taxon>Pezizomycotina</taxon>
        <taxon>Sordariomycetes</taxon>
        <taxon>Hypocreomycetidae</taxon>
        <taxon>Hypocreales</taxon>
        <taxon>Clavicipitaceae</taxon>
        <taxon>Moelleriella</taxon>
    </lineage>
</organism>
<dbReference type="GO" id="GO:0005524">
    <property type="term" value="F:ATP binding"/>
    <property type="evidence" value="ECO:0007669"/>
    <property type="project" value="UniProtKB-KW"/>
</dbReference>
<dbReference type="Gene3D" id="3.40.50.300">
    <property type="entry name" value="P-loop containing nucleotide triphosphate hydrolases"/>
    <property type="match status" value="2"/>
</dbReference>
<keyword evidence="9" id="KW-1185">Reference proteome</keyword>
<evidence type="ECO:0000259" key="7">
    <source>
        <dbReference type="Pfam" id="PF13087"/>
    </source>
</evidence>
<protein>
    <recommendedName>
        <fullName evidence="10">Nonsense-mediated mRNA decay protein 1</fullName>
    </recommendedName>
</protein>
<dbReference type="SUPFAM" id="SSF52540">
    <property type="entry name" value="P-loop containing nucleoside triphosphate hydrolases"/>
    <property type="match status" value="1"/>
</dbReference>
<dbReference type="Pfam" id="PF13087">
    <property type="entry name" value="AAA_12"/>
    <property type="match status" value="1"/>
</dbReference>
<gene>
    <name evidence="8" type="ORF">AAL_07148</name>
</gene>
<evidence type="ECO:0000256" key="4">
    <source>
        <dbReference type="ARBA" id="ARBA00022806"/>
    </source>
</evidence>
<dbReference type="PANTHER" id="PTHR43788">
    <property type="entry name" value="DNA2/NAM7 HELICASE FAMILY MEMBER"/>
    <property type="match status" value="1"/>
</dbReference>
<comment type="caution">
    <text evidence="8">The sequence shown here is derived from an EMBL/GenBank/DDBJ whole genome shotgun (WGS) entry which is preliminary data.</text>
</comment>
<evidence type="ECO:0008006" key="10">
    <source>
        <dbReference type="Google" id="ProtNLM"/>
    </source>
</evidence>
<evidence type="ECO:0000256" key="3">
    <source>
        <dbReference type="ARBA" id="ARBA00022801"/>
    </source>
</evidence>
<reference evidence="8 9" key="1">
    <citation type="journal article" date="2016" name="Genome Biol. Evol.">
        <title>Divergent and convergent evolution of fungal pathogenicity.</title>
        <authorList>
            <person name="Shang Y."/>
            <person name="Xiao G."/>
            <person name="Zheng P."/>
            <person name="Cen K."/>
            <person name="Zhan S."/>
            <person name="Wang C."/>
        </authorList>
    </citation>
    <scope>NUCLEOTIDE SEQUENCE [LARGE SCALE GENOMIC DNA]</scope>
    <source>
        <strain evidence="8 9">RCEF 2490</strain>
    </source>
</reference>
<feature type="domain" description="DNA2/NAM7 helicase helicase" evidence="6">
    <location>
        <begin position="276"/>
        <end position="539"/>
    </location>
</feature>
<evidence type="ECO:0000313" key="8">
    <source>
        <dbReference type="EMBL" id="KZZ90462.1"/>
    </source>
</evidence>